<evidence type="ECO:0000313" key="3">
    <source>
        <dbReference type="Proteomes" id="UP000193862"/>
    </source>
</evidence>
<evidence type="ECO:0008006" key="4">
    <source>
        <dbReference type="Google" id="ProtNLM"/>
    </source>
</evidence>
<protein>
    <recommendedName>
        <fullName evidence="4">Tetratricopeptide repeat-like domain-containing protein</fullName>
    </recommendedName>
</protein>
<feature type="transmembrane region" description="Helical" evidence="1">
    <location>
        <begin position="27"/>
        <end position="45"/>
    </location>
</feature>
<dbReference type="RefSeq" id="WP_085836538.1">
    <property type="nucleotide sequence ID" value="NZ_FWFS01000006.1"/>
</dbReference>
<sequence>MSNTDSFIDEVTEEVRRDRLYSMIRKYGWIAVLAILVLVGGAAWTEYQRATHATSAQAAGDEIVAALALEDPLERADALNGIEMGGEREAIVALLSVGESVRGDDIGLAVGDIDGIATSAEVQPLFGDMIAIRKVTTDPDLTPQERIDLMSPISAKGGHYALLAEEQIALAELEAGERDAAIARLRDVAEGVQASQSLRTRATQLLVALNADGDTATQ</sequence>
<keyword evidence="1" id="KW-0812">Transmembrane</keyword>
<proteinExistence type="predicted"/>
<dbReference type="AlphaFoldDB" id="A0A1Y5SU88"/>
<organism evidence="2 3">
    <name type="scientific">Aquimixticola soesokkakensis</name>
    <dbReference type="NCBI Taxonomy" id="1519096"/>
    <lineage>
        <taxon>Bacteria</taxon>
        <taxon>Pseudomonadati</taxon>
        <taxon>Pseudomonadota</taxon>
        <taxon>Alphaproteobacteria</taxon>
        <taxon>Rhodobacterales</taxon>
        <taxon>Paracoccaceae</taxon>
        <taxon>Aquimixticola</taxon>
    </lineage>
</organism>
<accession>A0A1Y5SU88</accession>
<reference evidence="2 3" key="1">
    <citation type="submission" date="2017-03" db="EMBL/GenBank/DDBJ databases">
        <authorList>
            <person name="Afonso C.L."/>
            <person name="Miller P.J."/>
            <person name="Scott M.A."/>
            <person name="Spackman E."/>
            <person name="Goraichik I."/>
            <person name="Dimitrov K.M."/>
            <person name="Suarez D.L."/>
            <person name="Swayne D.E."/>
        </authorList>
    </citation>
    <scope>NUCLEOTIDE SEQUENCE [LARGE SCALE GENOMIC DNA]</scope>
    <source>
        <strain evidence="2 3">CECT 8620</strain>
    </source>
</reference>
<keyword evidence="3" id="KW-1185">Reference proteome</keyword>
<evidence type="ECO:0000313" key="2">
    <source>
        <dbReference type="EMBL" id="SLN45286.1"/>
    </source>
</evidence>
<keyword evidence="1" id="KW-1133">Transmembrane helix</keyword>
<gene>
    <name evidence="2" type="ORF">AQS8620_01842</name>
</gene>
<dbReference type="OrthoDB" id="7173339at2"/>
<evidence type="ECO:0000256" key="1">
    <source>
        <dbReference type="SAM" id="Phobius"/>
    </source>
</evidence>
<keyword evidence="1" id="KW-0472">Membrane</keyword>
<dbReference type="EMBL" id="FWFS01000006">
    <property type="protein sequence ID" value="SLN45286.1"/>
    <property type="molecule type" value="Genomic_DNA"/>
</dbReference>
<name>A0A1Y5SU88_9RHOB</name>
<dbReference type="Proteomes" id="UP000193862">
    <property type="component" value="Unassembled WGS sequence"/>
</dbReference>